<evidence type="ECO:0000313" key="3">
    <source>
        <dbReference type="EMBL" id="MDQ0162882.1"/>
    </source>
</evidence>
<dbReference type="RefSeq" id="WP_419152153.1">
    <property type="nucleotide sequence ID" value="NZ_JAUSTR010000007.1"/>
</dbReference>
<reference evidence="3 4" key="1">
    <citation type="submission" date="2023-07" db="EMBL/GenBank/DDBJ databases">
        <title>Genomic Encyclopedia of Type Strains, Phase IV (KMG-IV): sequencing the most valuable type-strain genomes for metagenomic binning, comparative biology and taxonomic classification.</title>
        <authorList>
            <person name="Goeker M."/>
        </authorList>
    </citation>
    <scope>NUCLEOTIDE SEQUENCE [LARGE SCALE GENOMIC DNA]</scope>
    <source>
        <strain evidence="3 4">DSM 19092</strain>
    </source>
</reference>
<dbReference type="NCBIfam" id="TIGR02305">
    <property type="entry name" value="HpaG-N-term"/>
    <property type="match status" value="1"/>
</dbReference>
<name>A0ABT9VPG4_9BACI</name>
<dbReference type="SUPFAM" id="SSF56529">
    <property type="entry name" value="FAH"/>
    <property type="match status" value="1"/>
</dbReference>
<proteinExistence type="predicted"/>
<keyword evidence="3" id="KW-0456">Lyase</keyword>
<dbReference type="InterPro" id="IPR012686">
    <property type="entry name" value="HPA_isomer/decarb_N"/>
</dbReference>
<keyword evidence="4" id="KW-1185">Reference proteome</keyword>
<gene>
    <name evidence="3" type="ORF">J2S06_001959</name>
</gene>
<organism evidence="3 4">
    <name type="scientific">Aeribacillus alveayuensis</name>
    <dbReference type="NCBI Taxonomy" id="279215"/>
    <lineage>
        <taxon>Bacteria</taxon>
        <taxon>Bacillati</taxon>
        <taxon>Bacillota</taxon>
        <taxon>Bacilli</taxon>
        <taxon>Bacillales</taxon>
        <taxon>Bacillaceae</taxon>
        <taxon>Aeribacillus</taxon>
    </lineage>
</organism>
<dbReference type="Proteomes" id="UP001225646">
    <property type="component" value="Unassembled WGS sequence"/>
</dbReference>
<evidence type="ECO:0000259" key="2">
    <source>
        <dbReference type="Pfam" id="PF01557"/>
    </source>
</evidence>
<dbReference type="EC" id="4.1.1.68" evidence="3"/>
<dbReference type="Pfam" id="PF01557">
    <property type="entry name" value="FAA_hydrolase"/>
    <property type="match status" value="1"/>
</dbReference>
<sequence>MVKAFLKISGMPHITEAEVDPVNNTVILNGASYRANEILLEAPISGTIYGVLLNYEGEYEKYREKMEHPPYQEPPKAPILYIKPANTLNICGGSIPLPQDASHLQMGAALGVVFGKMATKVNVENALDYVVGYTIVNDVTIPHESIYRPAIKERARDGFSPIGPWVIDKKAIDNPNTLNIQVEVNGNLVQSNHTGNLIRPVEQLIADITDFMTFYQGDVLLVGVPENAPIVTAGDKVRIEIEGIGSLENSVVHENEWMRGALR</sequence>
<dbReference type="PANTHER" id="PTHR11820:SF114">
    <property type="entry name" value="4-HYDROXYPHENYLACETATE CATABOLISM PROTEIN"/>
    <property type="match status" value="1"/>
</dbReference>
<dbReference type="EMBL" id="JAUSTR010000007">
    <property type="protein sequence ID" value="MDQ0162882.1"/>
    <property type="molecule type" value="Genomic_DNA"/>
</dbReference>
<evidence type="ECO:0000256" key="1">
    <source>
        <dbReference type="ARBA" id="ARBA00022723"/>
    </source>
</evidence>
<evidence type="ECO:0000313" key="4">
    <source>
        <dbReference type="Proteomes" id="UP001225646"/>
    </source>
</evidence>
<dbReference type="PANTHER" id="PTHR11820">
    <property type="entry name" value="ACYLPYRUVASE"/>
    <property type="match status" value="1"/>
</dbReference>
<feature type="domain" description="Fumarylacetoacetase-like C-terminal" evidence="2">
    <location>
        <begin position="47"/>
        <end position="252"/>
    </location>
</feature>
<keyword evidence="3" id="KW-0413">Isomerase</keyword>
<keyword evidence="1" id="KW-0479">Metal-binding</keyword>
<comment type="caution">
    <text evidence="3">The sequence shown here is derived from an EMBL/GenBank/DDBJ whole genome shotgun (WGS) entry which is preliminary data.</text>
</comment>
<protein>
    <submittedName>
        <fullName evidence="3">5-oxopent-3-ene-1,2,5-tricarboxylate decarboxylase/2-hydroxyhepta-2,4-diene-1,7-dioate isomerase</fullName>
        <ecNumber evidence="3">4.1.1.68</ecNumber>
        <ecNumber evidence="3">5.3.3.-</ecNumber>
    </submittedName>
</protein>
<accession>A0ABT9VPG4</accession>
<dbReference type="InterPro" id="IPR011234">
    <property type="entry name" value="Fumarylacetoacetase-like_C"/>
</dbReference>
<dbReference type="InterPro" id="IPR036663">
    <property type="entry name" value="Fumarylacetoacetase_C_sf"/>
</dbReference>
<dbReference type="EC" id="5.3.3.-" evidence="3"/>
<dbReference type="Gene3D" id="3.90.850.10">
    <property type="entry name" value="Fumarylacetoacetase-like, C-terminal domain"/>
    <property type="match status" value="1"/>
</dbReference>
<dbReference type="GO" id="GO:0018800">
    <property type="term" value="F:5-oxopent-3-ene-1,2,5-tricarboxylate decarboxylase activity"/>
    <property type="evidence" value="ECO:0007669"/>
    <property type="project" value="UniProtKB-EC"/>
</dbReference>
<dbReference type="GO" id="GO:0016853">
    <property type="term" value="F:isomerase activity"/>
    <property type="evidence" value="ECO:0007669"/>
    <property type="project" value="UniProtKB-KW"/>
</dbReference>